<dbReference type="OrthoDB" id="5422579at2759"/>
<evidence type="ECO:0000313" key="2">
    <source>
        <dbReference type="Proteomes" id="UP000803844"/>
    </source>
</evidence>
<dbReference type="AlphaFoldDB" id="A0A9P4XXA5"/>
<dbReference type="Proteomes" id="UP000803844">
    <property type="component" value="Unassembled WGS sequence"/>
</dbReference>
<proteinExistence type="predicted"/>
<keyword evidence="2" id="KW-1185">Reference proteome</keyword>
<name>A0A9P4XXA5_CRYP1</name>
<dbReference type="EMBL" id="MU032350">
    <property type="protein sequence ID" value="KAF3762629.1"/>
    <property type="molecule type" value="Genomic_DNA"/>
</dbReference>
<comment type="caution">
    <text evidence="1">The sequence shown here is derived from an EMBL/GenBank/DDBJ whole genome shotgun (WGS) entry which is preliminary data.</text>
</comment>
<gene>
    <name evidence="1" type="ORF">M406DRAFT_72613</name>
</gene>
<evidence type="ECO:0000313" key="1">
    <source>
        <dbReference type="EMBL" id="KAF3762629.1"/>
    </source>
</evidence>
<evidence type="ECO:0008006" key="3">
    <source>
        <dbReference type="Google" id="ProtNLM"/>
    </source>
</evidence>
<reference evidence="1" key="1">
    <citation type="journal article" date="2020" name="Phytopathology">
        <title>Genome sequence of the chestnut blight fungus Cryphonectria parasitica EP155: A fundamental resource for an archetypical invasive plant pathogen.</title>
        <authorList>
            <person name="Crouch J.A."/>
            <person name="Dawe A."/>
            <person name="Aerts A."/>
            <person name="Barry K."/>
            <person name="Churchill A.C.L."/>
            <person name="Grimwood J."/>
            <person name="Hillman B."/>
            <person name="Milgroom M.G."/>
            <person name="Pangilinan J."/>
            <person name="Smith M."/>
            <person name="Salamov A."/>
            <person name="Schmutz J."/>
            <person name="Yadav J."/>
            <person name="Grigoriev I.V."/>
            <person name="Nuss D."/>
        </authorList>
    </citation>
    <scope>NUCLEOTIDE SEQUENCE</scope>
    <source>
        <strain evidence="1">EP155</strain>
    </source>
</reference>
<organism evidence="1 2">
    <name type="scientific">Cryphonectria parasitica (strain ATCC 38755 / EP155)</name>
    <dbReference type="NCBI Taxonomy" id="660469"/>
    <lineage>
        <taxon>Eukaryota</taxon>
        <taxon>Fungi</taxon>
        <taxon>Dikarya</taxon>
        <taxon>Ascomycota</taxon>
        <taxon>Pezizomycotina</taxon>
        <taxon>Sordariomycetes</taxon>
        <taxon>Sordariomycetidae</taxon>
        <taxon>Diaporthales</taxon>
        <taxon>Cryphonectriaceae</taxon>
        <taxon>Cryphonectria-Endothia species complex</taxon>
        <taxon>Cryphonectria</taxon>
    </lineage>
</organism>
<protein>
    <recommendedName>
        <fullName evidence="3">F-box domain-containing protein</fullName>
    </recommendedName>
</protein>
<dbReference type="GeneID" id="63842684"/>
<dbReference type="RefSeq" id="XP_040773608.1">
    <property type="nucleotide sequence ID" value="XM_040925555.1"/>
</dbReference>
<sequence length="450" mass="51655">MATPALASSEQGETISSELARPTLLDLPIETLEEICSSLPLQDKRSIRLVKWDFADVGARTLFRHIKLYVNGESFRKFEAVCNHPVFARYVQSVVFDTRAIQITMSRPPAMSIMQSSDQAPSTISASPLDKAEPICTKYAKLLHFVTEQSEIVRTGRDYDLFMACLPKLIALKDVTLGPPGNSRETIPNDGPFEYWRQRGETWVASQGLRSSREPPCPCVRLTFPVYGFMHPERNPERCIVSFLKALRWCSFRLKSLAIINVDNFMIHVLTRRKYGLGAPCLQEVTNFTLKLWQRGPAERRWRKAVSTVPMLTGLMAWQKLWRVLEKMPSLKHIMLDQLNDVTSSMKGSWHEKHIPVPFGMVFQPDVHIAHLETLRLGNFQLGGLELTHFVKRHQSTMTEVFLERLHSRTISGDIRRFSSSDMENLNRRREEEKEKGRINECGCKVWIKV</sequence>
<accession>A0A9P4XXA5</accession>